<protein>
    <recommendedName>
        <fullName evidence="6">Tetratricopeptide repeat protein</fullName>
    </recommendedName>
</protein>
<keyword evidence="3" id="KW-1133">Transmembrane helix</keyword>
<accession>A0A8S1XPJ0</accession>
<dbReference type="PANTHER" id="PTHR44943:SF4">
    <property type="entry name" value="TPR REPEAT-CONTAINING PROTEIN MJ0798"/>
    <property type="match status" value="1"/>
</dbReference>
<proteinExistence type="predicted"/>
<feature type="transmembrane region" description="Helical" evidence="3">
    <location>
        <begin position="161"/>
        <end position="178"/>
    </location>
</feature>
<evidence type="ECO:0000256" key="1">
    <source>
        <dbReference type="ARBA" id="ARBA00022737"/>
    </source>
</evidence>
<dbReference type="PANTHER" id="PTHR44943">
    <property type="entry name" value="CELLULOSE SYNTHASE OPERON PROTEIN C"/>
    <property type="match status" value="1"/>
</dbReference>
<dbReference type="AlphaFoldDB" id="A0A8S1XPJ0"/>
<keyword evidence="3" id="KW-0472">Membrane</keyword>
<feature type="transmembrane region" description="Helical" evidence="3">
    <location>
        <begin position="84"/>
        <end position="105"/>
    </location>
</feature>
<dbReference type="Proteomes" id="UP000683925">
    <property type="component" value="Unassembled WGS sequence"/>
</dbReference>
<keyword evidence="3" id="KW-0812">Transmembrane</keyword>
<sequence length="183" mass="22095">MIKKIKNYKEAIEMIEYSLQINPNHFDSLKTKGQYLQDQNQLEEAIIFYDKALTIQSNHQFIKIKKNQCLKALETKRTTYKITLYFQMSYCTFMFFFSNKFIILLQTLNLDNVQNPKKLNVIFNNLRCQRFLQTNNNQISQKNQVSRSTYFTKFLKLNQKAIIIQIVIYIIQYYYLLCSDKHY</sequence>
<name>A0A8S1XPJ0_PAROT</name>
<dbReference type="InterPro" id="IPR019734">
    <property type="entry name" value="TPR_rpt"/>
</dbReference>
<comment type="caution">
    <text evidence="4">The sequence shown here is derived from an EMBL/GenBank/DDBJ whole genome shotgun (WGS) entry which is preliminary data.</text>
</comment>
<keyword evidence="1" id="KW-0677">Repeat</keyword>
<gene>
    <name evidence="4" type="ORF">POCTA_138.1.T1290005</name>
</gene>
<dbReference type="SMART" id="SM00028">
    <property type="entry name" value="TPR"/>
    <property type="match status" value="1"/>
</dbReference>
<evidence type="ECO:0000256" key="2">
    <source>
        <dbReference type="ARBA" id="ARBA00022803"/>
    </source>
</evidence>
<reference evidence="4" key="1">
    <citation type="submission" date="2021-01" db="EMBL/GenBank/DDBJ databases">
        <authorList>
            <consortium name="Genoscope - CEA"/>
            <person name="William W."/>
        </authorList>
    </citation>
    <scope>NUCLEOTIDE SEQUENCE</scope>
</reference>
<evidence type="ECO:0000313" key="4">
    <source>
        <dbReference type="EMBL" id="CAD8203035.1"/>
    </source>
</evidence>
<keyword evidence="5" id="KW-1185">Reference proteome</keyword>
<dbReference type="Pfam" id="PF13181">
    <property type="entry name" value="TPR_8"/>
    <property type="match status" value="1"/>
</dbReference>
<keyword evidence="2" id="KW-0802">TPR repeat</keyword>
<organism evidence="4 5">
    <name type="scientific">Paramecium octaurelia</name>
    <dbReference type="NCBI Taxonomy" id="43137"/>
    <lineage>
        <taxon>Eukaryota</taxon>
        <taxon>Sar</taxon>
        <taxon>Alveolata</taxon>
        <taxon>Ciliophora</taxon>
        <taxon>Intramacronucleata</taxon>
        <taxon>Oligohymenophorea</taxon>
        <taxon>Peniculida</taxon>
        <taxon>Parameciidae</taxon>
        <taxon>Paramecium</taxon>
    </lineage>
</organism>
<evidence type="ECO:0000313" key="5">
    <source>
        <dbReference type="Proteomes" id="UP000683925"/>
    </source>
</evidence>
<evidence type="ECO:0008006" key="6">
    <source>
        <dbReference type="Google" id="ProtNLM"/>
    </source>
</evidence>
<dbReference type="InterPro" id="IPR051685">
    <property type="entry name" value="Ycf3/AcsC/BcsC/TPR_MFPF"/>
</dbReference>
<dbReference type="EMBL" id="CAJJDP010000129">
    <property type="protein sequence ID" value="CAD8203035.1"/>
    <property type="molecule type" value="Genomic_DNA"/>
</dbReference>
<evidence type="ECO:0000256" key="3">
    <source>
        <dbReference type="SAM" id="Phobius"/>
    </source>
</evidence>
<dbReference type="OrthoDB" id="1926212at2759"/>